<dbReference type="InterPro" id="IPR046732">
    <property type="entry name" value="DUF6624"/>
</dbReference>
<dbReference type="KEGG" id="sgm:GCM10017557_53330"/>
<organism evidence="1 2">
    <name type="scientific">Streptomyces aurantiacus</name>
    <dbReference type="NCBI Taxonomy" id="47760"/>
    <lineage>
        <taxon>Bacteria</taxon>
        <taxon>Bacillati</taxon>
        <taxon>Actinomycetota</taxon>
        <taxon>Actinomycetes</taxon>
        <taxon>Kitasatosporales</taxon>
        <taxon>Streptomycetaceae</taxon>
        <taxon>Streptomyces</taxon>
        <taxon>Streptomyces aurantiacus group</taxon>
    </lineage>
</organism>
<name>A0A7G1P9A6_9ACTN</name>
<dbReference type="AlphaFoldDB" id="A0A7G1P9A6"/>
<dbReference type="Proteomes" id="UP000516444">
    <property type="component" value="Chromosome"/>
</dbReference>
<reference evidence="1 2" key="1">
    <citation type="journal article" date="2014" name="Int. J. Syst. Evol. Microbiol.">
        <title>Complete genome sequence of Corynebacterium casei LMG S-19264T (=DSM 44701T), isolated from a smear-ripened cheese.</title>
        <authorList>
            <consortium name="US DOE Joint Genome Institute (JGI-PGF)"/>
            <person name="Walter F."/>
            <person name="Albersmeier A."/>
            <person name="Kalinowski J."/>
            <person name="Ruckert C."/>
        </authorList>
    </citation>
    <scope>NUCLEOTIDE SEQUENCE [LARGE SCALE GENOMIC DNA]</scope>
    <source>
        <strain evidence="1 2">JCM 4677</strain>
    </source>
</reference>
<dbReference type="Pfam" id="PF20329">
    <property type="entry name" value="DUF6624"/>
    <property type="match status" value="1"/>
</dbReference>
<dbReference type="RefSeq" id="WP_190852431.1">
    <property type="nucleotide sequence ID" value="NZ_AP023440.1"/>
</dbReference>
<accession>A0A7G1P9A6</accession>
<evidence type="ECO:0000313" key="1">
    <source>
        <dbReference type="EMBL" id="BCL30474.1"/>
    </source>
</evidence>
<protein>
    <submittedName>
        <fullName evidence="1">Uncharacterized protein</fullName>
    </submittedName>
</protein>
<proteinExistence type="predicted"/>
<sequence length="172" mass="19356">MNEEIANELHSRVERDQAVRSVVASSPERLDEMLSCDRENARWLRGVIRRHGWPGISMVGEAAEICAWVLAQHADKEIVFQHQCLQLLIEAADAHEAPVWQVAFLSDRVSMHAGQPQRYATQYRRLQGGWEPLPVEDLSGLRMRRLSLGLEAIDDCSPDAEMCNAGSRVVGQ</sequence>
<dbReference type="EMBL" id="AP023440">
    <property type="protein sequence ID" value="BCL30474.1"/>
    <property type="molecule type" value="Genomic_DNA"/>
</dbReference>
<evidence type="ECO:0000313" key="2">
    <source>
        <dbReference type="Proteomes" id="UP000516444"/>
    </source>
</evidence>
<gene>
    <name evidence="1" type="ORF">GCM10017557_53330</name>
</gene>
<keyword evidence="2" id="KW-1185">Reference proteome</keyword>